<evidence type="ECO:0000256" key="1">
    <source>
        <dbReference type="SAM" id="Phobius"/>
    </source>
</evidence>
<reference evidence="2 3" key="1">
    <citation type="submission" date="2020-07" db="EMBL/GenBank/DDBJ databases">
        <title>Sequencing the genomes of 1000 actinobacteria strains.</title>
        <authorList>
            <person name="Klenk H.-P."/>
        </authorList>
    </citation>
    <scope>NUCLEOTIDE SEQUENCE [LARGE SCALE GENOMIC DNA]</scope>
    <source>
        <strain evidence="2 3">DSM 45278</strain>
    </source>
</reference>
<dbReference type="EMBL" id="JACCHL010000001">
    <property type="protein sequence ID" value="NYH54762.1"/>
    <property type="molecule type" value="Genomic_DNA"/>
</dbReference>
<protein>
    <submittedName>
        <fullName evidence="2">Uncharacterized protein</fullName>
    </submittedName>
</protein>
<name>A0A7Y9XHF0_9ACTN</name>
<feature type="transmembrane region" description="Helical" evidence="1">
    <location>
        <begin position="66"/>
        <end position="88"/>
    </location>
</feature>
<keyword evidence="1" id="KW-1133">Transmembrane helix</keyword>
<accession>A0A7Y9XHF0</accession>
<sequence length="152" mass="16070">MTAQNRPALGLPWTVLIGLALLAVPRVVLHDLDVIHEGTFVNALFVFVPPLVWVVVAVLARVPRPFLTLLVVGLVYGVLLALGHQLLWGASWEGNPPRLGGNLSDLPPLAHTVLFRGFAVVSSLATGAVVGALSGLVAWVISKAVRPRARAS</sequence>
<proteinExistence type="predicted"/>
<keyword evidence="1" id="KW-0812">Transmembrane</keyword>
<gene>
    <name evidence="2" type="ORF">HNR06_004351</name>
</gene>
<dbReference type="RefSeq" id="WP_179811086.1">
    <property type="nucleotide sequence ID" value="NZ_JACCHL010000001.1"/>
</dbReference>
<keyword evidence="1" id="KW-0472">Membrane</keyword>
<feature type="transmembrane region" description="Helical" evidence="1">
    <location>
        <begin position="113"/>
        <end position="141"/>
    </location>
</feature>
<comment type="caution">
    <text evidence="2">The sequence shown here is derived from an EMBL/GenBank/DDBJ whole genome shotgun (WGS) entry which is preliminary data.</text>
</comment>
<organism evidence="2 3">
    <name type="scientific">Nocardiopsis sinuspersici</name>
    <dbReference type="NCBI Taxonomy" id="501010"/>
    <lineage>
        <taxon>Bacteria</taxon>
        <taxon>Bacillati</taxon>
        <taxon>Actinomycetota</taxon>
        <taxon>Actinomycetes</taxon>
        <taxon>Streptosporangiales</taxon>
        <taxon>Nocardiopsidaceae</taxon>
        <taxon>Nocardiopsis</taxon>
    </lineage>
</organism>
<dbReference type="AlphaFoldDB" id="A0A7Y9XHF0"/>
<evidence type="ECO:0000313" key="2">
    <source>
        <dbReference type="EMBL" id="NYH54762.1"/>
    </source>
</evidence>
<dbReference type="Proteomes" id="UP000584931">
    <property type="component" value="Unassembled WGS sequence"/>
</dbReference>
<feature type="transmembrane region" description="Helical" evidence="1">
    <location>
        <begin position="39"/>
        <end position="59"/>
    </location>
</feature>
<evidence type="ECO:0000313" key="3">
    <source>
        <dbReference type="Proteomes" id="UP000584931"/>
    </source>
</evidence>